<dbReference type="GO" id="GO:0005509">
    <property type="term" value="F:calcium ion binding"/>
    <property type="evidence" value="ECO:0007669"/>
    <property type="project" value="InterPro"/>
</dbReference>
<dbReference type="AlphaFoldDB" id="A0A5B7IWA7"/>
<dbReference type="Pfam" id="PF14670">
    <property type="entry name" value="FXa_inhibition"/>
    <property type="match status" value="1"/>
</dbReference>
<evidence type="ECO:0000313" key="4">
    <source>
        <dbReference type="Proteomes" id="UP000324222"/>
    </source>
</evidence>
<keyword evidence="3" id="KW-0645">Protease</keyword>
<sequence>MLMESLMARLSSPNFSWPSINLTSSREHINECAWSDKLVCDHYCENTKGGFQCSCHHKYILQSDNVTCKHQRKYQTTSS</sequence>
<dbReference type="Gene3D" id="2.10.25.10">
    <property type="entry name" value="Laminin"/>
    <property type="match status" value="1"/>
</dbReference>
<comment type="caution">
    <text evidence="3">The sequence shown here is derived from an EMBL/GenBank/DDBJ whole genome shotgun (WGS) entry which is preliminary data.</text>
</comment>
<dbReference type="FunFam" id="2.10.25.10:FF:000059">
    <property type="entry name" value="Mannan-binding lectin serine protease 1"/>
    <property type="match status" value="1"/>
</dbReference>
<evidence type="ECO:0000259" key="2">
    <source>
        <dbReference type="SMART" id="SM00179"/>
    </source>
</evidence>
<protein>
    <submittedName>
        <fullName evidence="3">Mannan-binding lectin serine protease 1</fullName>
    </submittedName>
</protein>
<reference evidence="3 4" key="1">
    <citation type="submission" date="2019-05" db="EMBL/GenBank/DDBJ databases">
        <title>Another draft genome of Portunus trituberculatus and its Hox gene families provides insights of decapod evolution.</title>
        <authorList>
            <person name="Jeong J.-H."/>
            <person name="Song I."/>
            <person name="Kim S."/>
            <person name="Choi T."/>
            <person name="Kim D."/>
            <person name="Ryu S."/>
            <person name="Kim W."/>
        </authorList>
    </citation>
    <scope>NUCLEOTIDE SEQUENCE [LARGE SCALE GENOMIC DNA]</scope>
    <source>
        <tissue evidence="3">Muscle</tissue>
    </source>
</reference>
<dbReference type="SUPFAM" id="SSF57196">
    <property type="entry name" value="EGF/Laminin"/>
    <property type="match status" value="1"/>
</dbReference>
<organism evidence="3 4">
    <name type="scientific">Portunus trituberculatus</name>
    <name type="common">Swimming crab</name>
    <name type="synonym">Neptunus trituberculatus</name>
    <dbReference type="NCBI Taxonomy" id="210409"/>
    <lineage>
        <taxon>Eukaryota</taxon>
        <taxon>Metazoa</taxon>
        <taxon>Ecdysozoa</taxon>
        <taxon>Arthropoda</taxon>
        <taxon>Crustacea</taxon>
        <taxon>Multicrustacea</taxon>
        <taxon>Malacostraca</taxon>
        <taxon>Eumalacostraca</taxon>
        <taxon>Eucarida</taxon>
        <taxon>Decapoda</taxon>
        <taxon>Pleocyemata</taxon>
        <taxon>Brachyura</taxon>
        <taxon>Eubrachyura</taxon>
        <taxon>Portunoidea</taxon>
        <taxon>Portunidae</taxon>
        <taxon>Portuninae</taxon>
        <taxon>Portunus</taxon>
    </lineage>
</organism>
<keyword evidence="3" id="KW-0378">Hydrolase</keyword>
<proteinExistence type="predicted"/>
<dbReference type="EMBL" id="VSRR010077006">
    <property type="protein sequence ID" value="MPC88202.1"/>
    <property type="molecule type" value="Genomic_DNA"/>
</dbReference>
<dbReference type="SMART" id="SM00179">
    <property type="entry name" value="EGF_CA"/>
    <property type="match status" value="1"/>
</dbReference>
<name>A0A5B7IWA7_PORTR</name>
<dbReference type="GO" id="GO:0008233">
    <property type="term" value="F:peptidase activity"/>
    <property type="evidence" value="ECO:0007669"/>
    <property type="project" value="UniProtKB-KW"/>
</dbReference>
<keyword evidence="1" id="KW-1015">Disulfide bond</keyword>
<gene>
    <name evidence="3" type="primary">Masp1</name>
    <name evidence="3" type="ORF">E2C01_083099</name>
</gene>
<keyword evidence="4" id="KW-1185">Reference proteome</keyword>
<dbReference type="GO" id="GO:0006508">
    <property type="term" value="P:proteolysis"/>
    <property type="evidence" value="ECO:0007669"/>
    <property type="project" value="UniProtKB-KW"/>
</dbReference>
<evidence type="ECO:0000256" key="1">
    <source>
        <dbReference type="ARBA" id="ARBA00023157"/>
    </source>
</evidence>
<dbReference type="InterPro" id="IPR001881">
    <property type="entry name" value="EGF-like_Ca-bd_dom"/>
</dbReference>
<dbReference type="Proteomes" id="UP000324222">
    <property type="component" value="Unassembled WGS sequence"/>
</dbReference>
<accession>A0A5B7IWA7</accession>
<feature type="domain" description="EGF-like calcium-binding" evidence="2">
    <location>
        <begin position="28"/>
        <end position="69"/>
    </location>
</feature>
<evidence type="ECO:0000313" key="3">
    <source>
        <dbReference type="EMBL" id="MPC88202.1"/>
    </source>
</evidence>